<evidence type="ECO:0000256" key="1">
    <source>
        <dbReference type="SAM" id="MobiDB-lite"/>
    </source>
</evidence>
<keyword evidence="2" id="KW-0812">Transmembrane</keyword>
<feature type="region of interest" description="Disordered" evidence="1">
    <location>
        <begin position="561"/>
        <end position="625"/>
    </location>
</feature>
<evidence type="ECO:0000313" key="4">
    <source>
        <dbReference type="Proteomes" id="UP000028492"/>
    </source>
</evidence>
<dbReference type="RefSeq" id="WP_148311622.1">
    <property type="nucleotide sequence ID" value="NZ_CP008953.1"/>
</dbReference>
<feature type="compositionally biased region" description="Low complexity" evidence="1">
    <location>
        <begin position="76"/>
        <end position="103"/>
    </location>
</feature>
<proteinExistence type="predicted"/>
<dbReference type="Proteomes" id="UP000028492">
    <property type="component" value="Chromosome"/>
</dbReference>
<dbReference type="KEGG" id="aja:AJAP_37915"/>
<accession>A0A075V7C7</accession>
<keyword evidence="2" id="KW-1133">Transmembrane helix</keyword>
<dbReference type="InterPro" id="IPR013783">
    <property type="entry name" value="Ig-like_fold"/>
</dbReference>
<feature type="compositionally biased region" description="Basic residues" evidence="1">
    <location>
        <begin position="1"/>
        <end position="11"/>
    </location>
</feature>
<feature type="compositionally biased region" description="Pro residues" evidence="1">
    <location>
        <begin position="515"/>
        <end position="531"/>
    </location>
</feature>
<reference evidence="3 4" key="1">
    <citation type="journal article" date="2014" name="J. Biotechnol.">
        <title>Complete genome sequence of the actinobacterium Amycolatopsis japonica MG417-CF17(T) (=DSM 44213T) producing (S,S)-N,N'-ethylenediaminedisuccinic acid.</title>
        <authorList>
            <person name="Stegmann E."/>
            <person name="Albersmeier A."/>
            <person name="Spohn M."/>
            <person name="Gert H."/>
            <person name="Weber T."/>
            <person name="Wohlleben W."/>
            <person name="Kalinowski J."/>
            <person name="Ruckert C."/>
        </authorList>
    </citation>
    <scope>NUCLEOTIDE SEQUENCE [LARGE SCALE GENOMIC DNA]</scope>
    <source>
        <strain evidence="4">MG417-CF17 (DSM 44213)</strain>
    </source>
</reference>
<feature type="region of interest" description="Disordered" evidence="1">
    <location>
        <begin position="423"/>
        <end position="442"/>
    </location>
</feature>
<feature type="compositionally biased region" description="Polar residues" evidence="1">
    <location>
        <begin position="136"/>
        <end position="153"/>
    </location>
</feature>
<protein>
    <submittedName>
        <fullName evidence="3">Conserved putative membrane protein</fullName>
    </submittedName>
</protein>
<organism evidence="3 4">
    <name type="scientific">Amycolatopsis japonica</name>
    <dbReference type="NCBI Taxonomy" id="208439"/>
    <lineage>
        <taxon>Bacteria</taxon>
        <taxon>Bacillati</taxon>
        <taxon>Actinomycetota</taxon>
        <taxon>Actinomycetes</taxon>
        <taxon>Pseudonocardiales</taxon>
        <taxon>Pseudonocardiaceae</taxon>
        <taxon>Amycolatopsis</taxon>
        <taxon>Amycolatopsis japonica group</taxon>
    </lineage>
</organism>
<feature type="transmembrane region" description="Helical" evidence="2">
    <location>
        <begin position="36"/>
        <end position="55"/>
    </location>
</feature>
<feature type="region of interest" description="Disordered" evidence="1">
    <location>
        <begin position="513"/>
        <end position="541"/>
    </location>
</feature>
<dbReference type="AlphaFoldDB" id="A0A075V7C7"/>
<keyword evidence="2" id="KW-0472">Membrane</keyword>
<feature type="region of interest" description="Disordered" evidence="1">
    <location>
        <begin position="76"/>
        <end position="106"/>
    </location>
</feature>
<gene>
    <name evidence="3" type="ORF">AJAP_37915</name>
</gene>
<feature type="region of interest" description="Disordered" evidence="1">
    <location>
        <begin position="1"/>
        <end position="30"/>
    </location>
</feature>
<feature type="compositionally biased region" description="Pro residues" evidence="1">
    <location>
        <begin position="566"/>
        <end position="600"/>
    </location>
</feature>
<evidence type="ECO:0000256" key="2">
    <source>
        <dbReference type="SAM" id="Phobius"/>
    </source>
</evidence>
<dbReference type="GO" id="GO:0005975">
    <property type="term" value="P:carbohydrate metabolic process"/>
    <property type="evidence" value="ECO:0007669"/>
    <property type="project" value="UniProtKB-ARBA"/>
</dbReference>
<dbReference type="eggNOG" id="ENOG5032SZP">
    <property type="taxonomic scope" value="Bacteria"/>
</dbReference>
<dbReference type="STRING" id="208439.AJAP_37915"/>
<evidence type="ECO:0000313" key="3">
    <source>
        <dbReference type="EMBL" id="AIG80374.1"/>
    </source>
</evidence>
<dbReference type="Gene3D" id="2.60.40.10">
    <property type="entry name" value="Immunoglobulins"/>
    <property type="match status" value="2"/>
</dbReference>
<name>A0A075V7C7_9PSEU</name>
<dbReference type="HOGENOM" id="CLU_335771_0_0_11"/>
<sequence length="849" mass="84567">MKITRRTRRHRADVPGGRAPIGLSPANPFSRRSNRVLRGAAISLTATFAIVGLVTNTAAASLPGLDGLGLSGTDTTSLLTSSQPGSSVSASGTSGTSSPVPTGDLPTAQIPTVGKFLSGDVLSGGVFTGGLFGGETKQTSVDPNQSGGHSTGDTTHEGGGDACDFFLQHMWKNEDGIPLLGSNSHALTYHTDPAYKNLILSMASGAIGNSHMPVIDAYGGPLGWIPIFNPSHVRGHGTDYLTMATGCGGMGLPIDTKTMAVDMSRLPTPEKVVNFVQKGMPSVPDPARVLAPDYLYNTLQVAEIMNRLGPDTVFTPDEYLSFAGNNFDAMRLLWQTAFEKVSSGDPAAVLDVLKVTDNIKTFESLGMPGLPGSGGDTATGSLPLVGPALGGVLGGSPTKPGTPGSSPLRPGVPAIGGTPISGEGPTIPAGSPVSGSVTFTNTGTETLTNLSGSFPGGTVTPSATSVAPGGTVTYTFTAPAKPGSQSAKLTITGTKPNGSTVSTEMTIRYVGKPAPDMPGTPAPGTPLPGLPGLPSLPGLPGAGQPGVGGILSPVTGLLGNVVPGSTPKPQPVPQPTPKPTPVPVPTPQPVPVPQPHPTPQPSASISIGTPLVNGKAAGSAPGPNVPSGSPVTITIPVTNNGTVPVSGLGGNTSLGKLNCGSAQLAPGSTARCTVTTTARPGSNTAQFNFTVSGPNGTQQSKACRIFYTGTQAGAGKLSITGKPSVNGAVVGSNSTATVPAGSTSTVKVQMTNTGTAPIANLRGTSQNGRVTCNGTTLAPGASTQCTITFTASPGAKAVKATFTGKDASGNTSTVGFSQSYTTTGVCTCDPAMSTGGHQPQSSATGTGTH</sequence>
<dbReference type="EMBL" id="CP008953">
    <property type="protein sequence ID" value="AIG80374.1"/>
    <property type="molecule type" value="Genomic_DNA"/>
</dbReference>
<feature type="region of interest" description="Disordered" evidence="1">
    <location>
        <begin position="134"/>
        <end position="157"/>
    </location>
</feature>
<keyword evidence="4" id="KW-1185">Reference proteome</keyword>